<name>A0ACB9IF88_9ASTR</name>
<sequence length="240" mass="27371">MRTKRDVVSKKKLIHCSPFKKNLKKAVDICCLTYKGHVEENSTTTEYEAAAKQTPINKRMVVPDTEIMSPGEVESPLQSDQHQTPNNNVNNTVMPQLGRQSSIYSLTLDKFPRVHEYEYGWRRKTRRKAKSTLRPPPPWLLTVAVAEAQILCSHIHPSPVIPQGNRLVPTNHNRLHVTHTWWETEAVSPVVMAYTVELEAELNIENAQLKQALFLEEMRTKSVLKGQKIAPRQLPQVLLG</sequence>
<evidence type="ECO:0000313" key="1">
    <source>
        <dbReference type="EMBL" id="KAI3806338.1"/>
    </source>
</evidence>
<accession>A0ACB9IF88</accession>
<dbReference type="EMBL" id="CM042025">
    <property type="protein sequence ID" value="KAI3806338.1"/>
    <property type="molecule type" value="Genomic_DNA"/>
</dbReference>
<organism evidence="1 2">
    <name type="scientific">Smallanthus sonchifolius</name>
    <dbReference type="NCBI Taxonomy" id="185202"/>
    <lineage>
        <taxon>Eukaryota</taxon>
        <taxon>Viridiplantae</taxon>
        <taxon>Streptophyta</taxon>
        <taxon>Embryophyta</taxon>
        <taxon>Tracheophyta</taxon>
        <taxon>Spermatophyta</taxon>
        <taxon>Magnoliopsida</taxon>
        <taxon>eudicotyledons</taxon>
        <taxon>Gunneridae</taxon>
        <taxon>Pentapetalae</taxon>
        <taxon>asterids</taxon>
        <taxon>campanulids</taxon>
        <taxon>Asterales</taxon>
        <taxon>Asteraceae</taxon>
        <taxon>Asteroideae</taxon>
        <taxon>Heliantheae alliance</taxon>
        <taxon>Millerieae</taxon>
        <taxon>Smallanthus</taxon>
    </lineage>
</organism>
<comment type="caution">
    <text evidence="1">The sequence shown here is derived from an EMBL/GenBank/DDBJ whole genome shotgun (WGS) entry which is preliminary data.</text>
</comment>
<protein>
    <submittedName>
        <fullName evidence="1">Uncharacterized protein</fullName>
    </submittedName>
</protein>
<reference evidence="2" key="1">
    <citation type="journal article" date="2022" name="Mol. Ecol. Resour.">
        <title>The genomes of chicory, endive, great burdock and yacon provide insights into Asteraceae palaeo-polyploidization history and plant inulin production.</title>
        <authorList>
            <person name="Fan W."/>
            <person name="Wang S."/>
            <person name="Wang H."/>
            <person name="Wang A."/>
            <person name="Jiang F."/>
            <person name="Liu H."/>
            <person name="Zhao H."/>
            <person name="Xu D."/>
            <person name="Zhang Y."/>
        </authorList>
    </citation>
    <scope>NUCLEOTIDE SEQUENCE [LARGE SCALE GENOMIC DNA]</scope>
    <source>
        <strain evidence="2">cv. Yunnan</strain>
    </source>
</reference>
<dbReference type="Proteomes" id="UP001056120">
    <property type="component" value="Linkage Group LG08"/>
</dbReference>
<reference evidence="1 2" key="2">
    <citation type="journal article" date="2022" name="Mol. Ecol. Resour.">
        <title>The genomes of chicory, endive, great burdock and yacon provide insights into Asteraceae paleo-polyploidization history and plant inulin production.</title>
        <authorList>
            <person name="Fan W."/>
            <person name="Wang S."/>
            <person name="Wang H."/>
            <person name="Wang A."/>
            <person name="Jiang F."/>
            <person name="Liu H."/>
            <person name="Zhao H."/>
            <person name="Xu D."/>
            <person name="Zhang Y."/>
        </authorList>
    </citation>
    <scope>NUCLEOTIDE SEQUENCE [LARGE SCALE GENOMIC DNA]</scope>
    <source>
        <strain evidence="2">cv. Yunnan</strain>
        <tissue evidence="1">Leaves</tissue>
    </source>
</reference>
<keyword evidence="2" id="KW-1185">Reference proteome</keyword>
<evidence type="ECO:0000313" key="2">
    <source>
        <dbReference type="Proteomes" id="UP001056120"/>
    </source>
</evidence>
<gene>
    <name evidence="1" type="ORF">L1987_22237</name>
</gene>
<proteinExistence type="predicted"/>